<evidence type="ECO:0000313" key="3">
    <source>
        <dbReference type="Proteomes" id="UP000000263"/>
    </source>
</evidence>
<keyword evidence="3" id="KW-1185">Reference proteome</keyword>
<name>A7NLP8_ROSCS</name>
<keyword evidence="1" id="KW-0812">Transmembrane</keyword>
<dbReference type="eggNOG" id="COG5322">
    <property type="taxonomic scope" value="Bacteria"/>
</dbReference>
<dbReference type="KEGG" id="rca:Rcas_2362"/>
<dbReference type="OrthoDB" id="9780944at2"/>
<dbReference type="AlphaFoldDB" id="A7NLP8"/>
<dbReference type="InterPro" id="IPR036291">
    <property type="entry name" value="NAD(P)-bd_dom_sf"/>
</dbReference>
<dbReference type="EMBL" id="CP000804">
    <property type="protein sequence ID" value="ABU58444.1"/>
    <property type="molecule type" value="Genomic_DNA"/>
</dbReference>
<evidence type="ECO:0000256" key="1">
    <source>
        <dbReference type="SAM" id="Phobius"/>
    </source>
</evidence>
<dbReference type="Gene3D" id="3.40.50.720">
    <property type="entry name" value="NAD(P)-binding Rossmann-like Domain"/>
    <property type="match status" value="1"/>
</dbReference>
<keyword evidence="1" id="KW-0472">Membrane</keyword>
<protein>
    <submittedName>
        <fullName evidence="2">Dehydrogenase-like protein</fullName>
    </submittedName>
</protein>
<dbReference type="STRING" id="383372.Rcas_2362"/>
<dbReference type="Proteomes" id="UP000000263">
    <property type="component" value="Chromosome"/>
</dbReference>
<keyword evidence="1" id="KW-1133">Transmembrane helix</keyword>
<reference evidence="2 3" key="1">
    <citation type="submission" date="2007-08" db="EMBL/GenBank/DDBJ databases">
        <title>Complete sequence of Roseiflexus castenholzii DSM 13941.</title>
        <authorList>
            <consortium name="US DOE Joint Genome Institute"/>
            <person name="Copeland A."/>
            <person name="Lucas S."/>
            <person name="Lapidus A."/>
            <person name="Barry K."/>
            <person name="Glavina del Rio T."/>
            <person name="Dalin E."/>
            <person name="Tice H."/>
            <person name="Pitluck S."/>
            <person name="Thompson L.S."/>
            <person name="Brettin T."/>
            <person name="Bruce D."/>
            <person name="Detter J.C."/>
            <person name="Han C."/>
            <person name="Tapia R."/>
            <person name="Schmutz J."/>
            <person name="Larimer F."/>
            <person name="Land M."/>
            <person name="Hauser L."/>
            <person name="Kyrpides N."/>
            <person name="Mikhailova N."/>
            <person name="Bryant D.A."/>
            <person name="Hanada S."/>
            <person name="Tsukatani Y."/>
            <person name="Richardson P."/>
        </authorList>
    </citation>
    <scope>NUCLEOTIDE SEQUENCE [LARGE SCALE GENOMIC DNA]</scope>
    <source>
        <strain evidence="3">DSM 13941 / HLO8</strain>
    </source>
</reference>
<accession>A7NLP8</accession>
<proteinExistence type="predicted"/>
<sequence>MKRVLIIHPGEGDMVSPVTFLNQDVEVRRIGCGGDIARARALIAEYDGAVDAIGLDGMPAILRLGAAQVQHVIGADLPAVARVTPVVDGSGVRPELERWGIILAERAHPLIFNQKRVLFVPGVNHEGLAQALGRRTPALRFADPQIFFGLPDAPGVGSAQTLDQAAAPTLEALKEASFETLAGLVGAPHHPGSFVWADILAGNIAAIRRFAPERLDRKMVIVEAASDEDIADLRARGVETLITLMPSLSGKGEVARHSATTIEALLAALRPDPRAPLTEDTYLDLLANLDWAPAVVTLQPEAAGVNKFAFVIHPLSVRFIHDYPPFYWTRYIPDTIVEAAAAYVPPIYVGKITGGRSPTTGQRIEGYLISLGATPRQMMKHSPRFTYNLLNQAAHLAERLGARIMGLGAFTSVVGDAGITVANEADIAITSGNSLTVAATLETAKIAARMMGYKDLSRGRIMVIGATGSIGSACARLAAQATKDVVLVSIEPEKLIDLKRLIERETPGSRVVISTHANSLAGECDLIITATSAFGQRVLDVTECKPGAIICDVARPPDINPAEAALRPDVLVIESGEVLIPGDVEIGYDIGLPPRTVYACLAETSLLAMEGRFEDYTLGRNISPERVKEIYRLFRKHGYRLAPLRSFEEYITEEQIMHKRRLAEELRADPDLFARRKAEAKERLKSIPEMAKGVRAARRGKHSAAWGWAGVGAVALSLIALRRQARMP</sequence>
<feature type="transmembrane region" description="Helical" evidence="1">
    <location>
        <begin position="705"/>
        <end position="721"/>
    </location>
</feature>
<dbReference type="RefSeq" id="WP_012120868.1">
    <property type="nucleotide sequence ID" value="NC_009767.1"/>
</dbReference>
<gene>
    <name evidence="2" type="ordered locus">Rcas_2362</name>
</gene>
<organism evidence="2 3">
    <name type="scientific">Roseiflexus castenholzii (strain DSM 13941 / HLO8)</name>
    <dbReference type="NCBI Taxonomy" id="383372"/>
    <lineage>
        <taxon>Bacteria</taxon>
        <taxon>Bacillati</taxon>
        <taxon>Chloroflexota</taxon>
        <taxon>Chloroflexia</taxon>
        <taxon>Chloroflexales</taxon>
        <taxon>Roseiflexineae</taxon>
        <taxon>Roseiflexaceae</taxon>
        <taxon>Roseiflexus</taxon>
    </lineage>
</organism>
<dbReference type="SUPFAM" id="SSF51735">
    <property type="entry name" value="NAD(P)-binding Rossmann-fold domains"/>
    <property type="match status" value="1"/>
</dbReference>
<evidence type="ECO:0000313" key="2">
    <source>
        <dbReference type="EMBL" id="ABU58444.1"/>
    </source>
</evidence>
<dbReference type="HOGENOM" id="CLU_388768_0_0_0"/>